<name>A0ABW0RVD8_9BURK</name>
<organism evidence="8 9">
    <name type="scientific">Massilia aerilata</name>
    <dbReference type="NCBI Taxonomy" id="453817"/>
    <lineage>
        <taxon>Bacteria</taxon>
        <taxon>Pseudomonadati</taxon>
        <taxon>Pseudomonadota</taxon>
        <taxon>Betaproteobacteria</taxon>
        <taxon>Burkholderiales</taxon>
        <taxon>Oxalobacteraceae</taxon>
        <taxon>Telluria group</taxon>
        <taxon>Massilia</taxon>
    </lineage>
</organism>
<dbReference type="SUPFAM" id="SSF52833">
    <property type="entry name" value="Thioredoxin-like"/>
    <property type="match status" value="1"/>
</dbReference>
<dbReference type="Proteomes" id="UP001596086">
    <property type="component" value="Unassembled WGS sequence"/>
</dbReference>
<dbReference type="PANTHER" id="PTHR30041">
    <property type="entry name" value="ARSENATE REDUCTASE"/>
    <property type="match status" value="1"/>
</dbReference>
<keyword evidence="9" id="KW-1185">Reference proteome</keyword>
<dbReference type="PROSITE" id="PS51353">
    <property type="entry name" value="ARSC"/>
    <property type="match status" value="1"/>
</dbReference>
<dbReference type="InterPro" id="IPR036249">
    <property type="entry name" value="Thioredoxin-like_sf"/>
</dbReference>
<keyword evidence="2" id="KW-0059">Arsenical resistance</keyword>
<evidence type="ECO:0000313" key="9">
    <source>
        <dbReference type="Proteomes" id="UP001596086"/>
    </source>
</evidence>
<protein>
    <recommendedName>
        <fullName evidence="5 7">Arsenate reductase</fullName>
        <ecNumber evidence="4 7">1.20.4.1</ecNumber>
    </recommendedName>
</protein>
<reference evidence="9" key="1">
    <citation type="journal article" date="2019" name="Int. J. Syst. Evol. Microbiol.">
        <title>The Global Catalogue of Microorganisms (GCM) 10K type strain sequencing project: providing services to taxonomists for standard genome sequencing and annotation.</title>
        <authorList>
            <consortium name="The Broad Institute Genomics Platform"/>
            <consortium name="The Broad Institute Genome Sequencing Center for Infectious Disease"/>
            <person name="Wu L."/>
            <person name="Ma J."/>
        </authorList>
    </citation>
    <scope>NUCLEOTIDE SEQUENCE [LARGE SCALE GENOMIC DNA]</scope>
    <source>
        <strain evidence="9">CGMCC 4.5798</strain>
    </source>
</reference>
<evidence type="ECO:0000256" key="7">
    <source>
        <dbReference type="RuleBase" id="RU362029"/>
    </source>
</evidence>
<dbReference type="InterPro" id="IPR006659">
    <property type="entry name" value="Arsenate_reductase"/>
</dbReference>
<evidence type="ECO:0000256" key="5">
    <source>
        <dbReference type="ARBA" id="ARBA00039879"/>
    </source>
</evidence>
<dbReference type="Pfam" id="PF03960">
    <property type="entry name" value="ArsC"/>
    <property type="match status" value="1"/>
</dbReference>
<dbReference type="RefSeq" id="WP_379766762.1">
    <property type="nucleotide sequence ID" value="NZ_JBHSMZ010000001.1"/>
</dbReference>
<dbReference type="InterPro" id="IPR006660">
    <property type="entry name" value="Arsenate_reductase-like"/>
</dbReference>
<evidence type="ECO:0000313" key="8">
    <source>
        <dbReference type="EMBL" id="MFC5547455.1"/>
    </source>
</evidence>
<dbReference type="CDD" id="cd03034">
    <property type="entry name" value="ArsC_ArsC"/>
    <property type="match status" value="1"/>
</dbReference>
<evidence type="ECO:0000256" key="1">
    <source>
        <dbReference type="ARBA" id="ARBA00007198"/>
    </source>
</evidence>
<accession>A0ABW0RVD8</accession>
<comment type="catalytic activity">
    <reaction evidence="7">
        <text>[glutaredoxin]-dithiol + arsenate + glutathione + H(+) = glutathionyl-S-S-[glutaredoxin] + arsenite + H2O</text>
        <dbReference type="Rhea" id="RHEA:22016"/>
        <dbReference type="Rhea" id="RHEA-COMP:10729"/>
        <dbReference type="Rhea" id="RHEA-COMP:17668"/>
        <dbReference type="ChEBI" id="CHEBI:15377"/>
        <dbReference type="ChEBI" id="CHEBI:15378"/>
        <dbReference type="ChEBI" id="CHEBI:29242"/>
        <dbReference type="ChEBI" id="CHEBI:29950"/>
        <dbReference type="ChEBI" id="CHEBI:48597"/>
        <dbReference type="ChEBI" id="CHEBI:57925"/>
        <dbReference type="ChEBI" id="CHEBI:146199"/>
        <dbReference type="EC" id="1.20.4.1"/>
    </reaction>
</comment>
<keyword evidence="3 7" id="KW-0560">Oxidoreductase</keyword>
<evidence type="ECO:0000256" key="6">
    <source>
        <dbReference type="PROSITE-ProRule" id="PRU01282"/>
    </source>
</evidence>
<proteinExistence type="inferred from homology"/>
<evidence type="ECO:0000256" key="4">
    <source>
        <dbReference type="ARBA" id="ARBA00038969"/>
    </source>
</evidence>
<dbReference type="GO" id="GO:0008794">
    <property type="term" value="F:arsenate reductase (glutaredoxin) activity"/>
    <property type="evidence" value="ECO:0007669"/>
    <property type="project" value="UniProtKB-EC"/>
</dbReference>
<evidence type="ECO:0000256" key="2">
    <source>
        <dbReference type="ARBA" id="ARBA00022849"/>
    </source>
</evidence>
<evidence type="ECO:0000256" key="3">
    <source>
        <dbReference type="ARBA" id="ARBA00023002"/>
    </source>
</evidence>
<sequence>MDIKIFHNSRCGTSRTTLDAIREAGHEPEVVDYLANPPAREQLKKMIADAGLSVREAVRSKEARYGELGLDGAGDEALLDAMVANPVLINRPFVVTPKGVRLCRPSELVNEIL</sequence>
<gene>
    <name evidence="8" type="primary">arsC</name>
    <name evidence="8" type="ORF">ACFPO9_02860</name>
</gene>
<dbReference type="Gene3D" id="3.40.30.10">
    <property type="entry name" value="Glutaredoxin"/>
    <property type="match status" value="1"/>
</dbReference>
<dbReference type="NCBIfam" id="TIGR00014">
    <property type="entry name" value="arsC"/>
    <property type="match status" value="1"/>
</dbReference>
<dbReference type="EMBL" id="JBHSMZ010000001">
    <property type="protein sequence ID" value="MFC5547455.1"/>
    <property type="molecule type" value="Genomic_DNA"/>
</dbReference>
<dbReference type="EC" id="1.20.4.1" evidence="4 7"/>
<comment type="caution">
    <text evidence="8">The sequence shown here is derived from an EMBL/GenBank/DDBJ whole genome shotgun (WGS) entry which is preliminary data.</text>
</comment>
<dbReference type="PANTHER" id="PTHR30041:SF5">
    <property type="entry name" value="ARSENATE REDUCTASE-RELATED"/>
    <property type="match status" value="1"/>
</dbReference>
<comment type="similarity">
    <text evidence="1 6 7">Belongs to the ArsC family.</text>
</comment>